<evidence type="ECO:0000313" key="1">
    <source>
        <dbReference type="EMBL" id="OON41708.1"/>
    </source>
</evidence>
<dbReference type="OrthoDB" id="6540387at2"/>
<protein>
    <submittedName>
        <fullName evidence="1">Uncharacterized protein</fullName>
    </submittedName>
</protein>
<name>A0A1S8YS78_9GAMM</name>
<gene>
    <name evidence="1" type="ORF">BTJ39_00635</name>
</gene>
<dbReference type="RefSeq" id="WP_078000731.1">
    <property type="nucleotide sequence ID" value="NZ_MRUL01000001.1"/>
</dbReference>
<dbReference type="AlphaFoldDB" id="A0A1S8YS78"/>
<keyword evidence="2" id="KW-1185">Reference proteome</keyword>
<dbReference type="Proteomes" id="UP000190667">
    <property type="component" value="Unassembled WGS sequence"/>
</dbReference>
<evidence type="ECO:0000313" key="2">
    <source>
        <dbReference type="Proteomes" id="UP000190667"/>
    </source>
</evidence>
<comment type="caution">
    <text evidence="1">The sequence shown here is derived from an EMBL/GenBank/DDBJ whole genome shotgun (WGS) entry which is preliminary data.</text>
</comment>
<dbReference type="STRING" id="1926881.BTJ39_00635"/>
<organism evidence="1 2">
    <name type="scientific">Izhakiella australiensis</name>
    <dbReference type="NCBI Taxonomy" id="1926881"/>
    <lineage>
        <taxon>Bacteria</taxon>
        <taxon>Pseudomonadati</taxon>
        <taxon>Pseudomonadota</taxon>
        <taxon>Gammaproteobacteria</taxon>
        <taxon>Enterobacterales</taxon>
        <taxon>Erwiniaceae</taxon>
        <taxon>Izhakiella</taxon>
    </lineage>
</organism>
<sequence length="62" mass="7099">MFRHLFSSPQDLFNVSNQQEREASVEAEQRLMIDEDGNASVNIACPDVEADFLKHVDQLEAY</sequence>
<proteinExistence type="predicted"/>
<dbReference type="EMBL" id="MRUL01000001">
    <property type="protein sequence ID" value="OON41708.1"/>
    <property type="molecule type" value="Genomic_DNA"/>
</dbReference>
<reference evidence="1 2" key="1">
    <citation type="submission" date="2016-12" db="EMBL/GenBank/DDBJ databases">
        <title>Izhakiella australiana sp. nov. of genus Izhakiella isolated from Australian desert.</title>
        <authorList>
            <person name="Ji M."/>
        </authorList>
    </citation>
    <scope>NUCLEOTIDE SEQUENCE [LARGE SCALE GENOMIC DNA]</scope>
    <source>
        <strain evidence="1 2">D4N98</strain>
    </source>
</reference>
<accession>A0A1S8YS78</accession>